<dbReference type="STRING" id="54.SAMN02745121_08226"/>
<dbReference type="Gene3D" id="1.25.40.10">
    <property type="entry name" value="Tetratricopeptide repeat domain"/>
    <property type="match status" value="1"/>
</dbReference>
<keyword evidence="1" id="KW-1133">Transmembrane helix</keyword>
<sequence length="795" mass="84085">MSPPKIPSVVVRGLEPEAAVSSIARDRPSQPPWSRILLGLAIAGPALWLGGVPSIVVPGFCALVLALWIRLCTRSEQPLRVPSGAFIGLFAAGLTLLQWMPLPLFVRELLAPGLTAKVAAALTGSGATAWPGISPVPGDSALEAARLLALTGLFVGAAQLSWRVSAGLVALAGSLVALIGLTQAAFGVEAIYGLYQPLQVDPTVTPALLTTFVNANHQAGLFLLGIFSAGALAVHMRLQGRTAADAALVGRLRERRLAALAALAIQGAALLLSLSRAAIVALAVVAPVALMLAWRNGPVPAGRSRSRDPEGRLWLQRGALAAGLGLLALVVARQGAWAELATLWHVNEAETKFRIASDAVALINLSPVLGVGRGAFLDLFPAVDSRPLGVVHTHLESAPAAMLIEWGPVGGSLIALGLLWWWIAAVYSTGSGRHVSARRVALCGPLALAIHNLADFNLEFLGVAAPLCALAGALSERRGFFRAPARPAILVGGLSLAGAAALALWAQPYTWQNRTAGDAAVASGDMSPEAAQRMRPLDASLHILLAQRALEIEDWAQARARATVASELQPANSDAWLRRAHAARELGDAAESASALARTLATMRHPPDLDLTRYLLGRYPNAEELAPLMPKELAPWTVVMESLIAEAPAYAAILAAARSQVDGREPPVLHMQVRLALALDNPSLALHYARLLRVLAPHEVHSHLLLARALESQRVPRERELQHDLEEALAQSLITDPAQIALLEEKLLGSYLRDGQPDALARARDLLPRLLARPGDRAALQRRHALERALAQAGR</sequence>
<feature type="transmembrane region" description="Helical" evidence="1">
    <location>
        <begin position="406"/>
        <end position="424"/>
    </location>
</feature>
<dbReference type="InterPro" id="IPR011990">
    <property type="entry name" value="TPR-like_helical_dom_sf"/>
</dbReference>
<evidence type="ECO:0008006" key="4">
    <source>
        <dbReference type="Google" id="ProtNLM"/>
    </source>
</evidence>
<feature type="transmembrane region" description="Helical" evidence="1">
    <location>
        <begin position="36"/>
        <end position="69"/>
    </location>
</feature>
<gene>
    <name evidence="2" type="ORF">SAMN02745121_08226</name>
</gene>
<dbReference type="EMBL" id="FOMX01000049">
    <property type="protein sequence ID" value="SFF33746.1"/>
    <property type="molecule type" value="Genomic_DNA"/>
</dbReference>
<dbReference type="OrthoDB" id="5487651at2"/>
<protein>
    <recommendedName>
        <fullName evidence="4">O-antigen ligase</fullName>
    </recommendedName>
</protein>
<evidence type="ECO:0000313" key="2">
    <source>
        <dbReference type="EMBL" id="SFF33746.1"/>
    </source>
</evidence>
<feature type="transmembrane region" description="Helical" evidence="1">
    <location>
        <begin position="314"/>
        <end position="332"/>
    </location>
</feature>
<dbReference type="Proteomes" id="UP000199400">
    <property type="component" value="Unassembled WGS sequence"/>
</dbReference>
<keyword evidence="1" id="KW-0472">Membrane</keyword>
<dbReference type="RefSeq" id="WP_143825619.1">
    <property type="nucleotide sequence ID" value="NZ_FOMX01000049.1"/>
</dbReference>
<proteinExistence type="predicted"/>
<feature type="transmembrane region" description="Helical" evidence="1">
    <location>
        <begin position="144"/>
        <end position="162"/>
    </location>
</feature>
<reference evidence="3" key="1">
    <citation type="submission" date="2016-10" db="EMBL/GenBank/DDBJ databases">
        <authorList>
            <person name="Varghese N."/>
            <person name="Submissions S."/>
        </authorList>
    </citation>
    <scope>NUCLEOTIDE SEQUENCE [LARGE SCALE GENOMIC DNA]</scope>
    <source>
        <strain evidence="3">ATCC 25963</strain>
    </source>
</reference>
<feature type="transmembrane region" description="Helical" evidence="1">
    <location>
        <begin position="215"/>
        <end position="234"/>
    </location>
</feature>
<evidence type="ECO:0000256" key="1">
    <source>
        <dbReference type="SAM" id="Phobius"/>
    </source>
</evidence>
<feature type="transmembrane region" description="Helical" evidence="1">
    <location>
        <begin position="81"/>
        <end position="100"/>
    </location>
</feature>
<name>A0A1I2HYM7_9BACT</name>
<keyword evidence="3" id="KW-1185">Reference proteome</keyword>
<dbReference type="AlphaFoldDB" id="A0A1I2HYM7"/>
<feature type="transmembrane region" description="Helical" evidence="1">
    <location>
        <begin position="278"/>
        <end position="294"/>
    </location>
</feature>
<feature type="transmembrane region" description="Helical" evidence="1">
    <location>
        <begin position="488"/>
        <end position="506"/>
    </location>
</feature>
<feature type="transmembrane region" description="Helical" evidence="1">
    <location>
        <begin position="169"/>
        <end position="195"/>
    </location>
</feature>
<keyword evidence="1" id="KW-0812">Transmembrane</keyword>
<organism evidence="2 3">
    <name type="scientific">Nannocystis exedens</name>
    <dbReference type="NCBI Taxonomy" id="54"/>
    <lineage>
        <taxon>Bacteria</taxon>
        <taxon>Pseudomonadati</taxon>
        <taxon>Myxococcota</taxon>
        <taxon>Polyangia</taxon>
        <taxon>Nannocystales</taxon>
        <taxon>Nannocystaceae</taxon>
        <taxon>Nannocystis</taxon>
    </lineage>
</organism>
<evidence type="ECO:0000313" key="3">
    <source>
        <dbReference type="Proteomes" id="UP000199400"/>
    </source>
</evidence>
<accession>A0A1I2HYM7</accession>
<dbReference type="SUPFAM" id="SSF48452">
    <property type="entry name" value="TPR-like"/>
    <property type="match status" value="1"/>
</dbReference>